<dbReference type="EMBL" id="JRKL02000356">
    <property type="protein sequence ID" value="KAF3972181.1"/>
    <property type="molecule type" value="Genomic_DNA"/>
</dbReference>
<proteinExistence type="predicted"/>
<keyword evidence="2" id="KW-1185">Reference proteome</keyword>
<dbReference type="Proteomes" id="UP000737018">
    <property type="component" value="Unassembled WGS sequence"/>
</dbReference>
<evidence type="ECO:0000313" key="2">
    <source>
        <dbReference type="Proteomes" id="UP000737018"/>
    </source>
</evidence>
<gene>
    <name evidence="1" type="ORF">CMV_004305</name>
</gene>
<dbReference type="AlphaFoldDB" id="A0A8J4RYM8"/>
<sequence length="88" mass="9732">MLLGCMSVLLPVGHQPPAFSFQCFMKCLICFIALKTTNSAGWSDIHSIKNNDLQLLHKLQLKTPNSCKAASSIMYRKCSSPFSLVVLN</sequence>
<comment type="caution">
    <text evidence="1">The sequence shown here is derived from an EMBL/GenBank/DDBJ whole genome shotgun (WGS) entry which is preliminary data.</text>
</comment>
<protein>
    <submittedName>
        <fullName evidence="1">Uncharacterized protein</fullName>
    </submittedName>
</protein>
<reference evidence="1" key="1">
    <citation type="submission" date="2020-03" db="EMBL/GenBank/DDBJ databases">
        <title>Castanea mollissima Vanexum genome sequencing.</title>
        <authorList>
            <person name="Staton M."/>
        </authorList>
    </citation>
    <scope>NUCLEOTIDE SEQUENCE</scope>
    <source>
        <tissue evidence="1">Leaf</tissue>
    </source>
</reference>
<organism evidence="1 2">
    <name type="scientific">Castanea mollissima</name>
    <name type="common">Chinese chestnut</name>
    <dbReference type="NCBI Taxonomy" id="60419"/>
    <lineage>
        <taxon>Eukaryota</taxon>
        <taxon>Viridiplantae</taxon>
        <taxon>Streptophyta</taxon>
        <taxon>Embryophyta</taxon>
        <taxon>Tracheophyta</taxon>
        <taxon>Spermatophyta</taxon>
        <taxon>Magnoliopsida</taxon>
        <taxon>eudicotyledons</taxon>
        <taxon>Gunneridae</taxon>
        <taxon>Pentapetalae</taxon>
        <taxon>rosids</taxon>
        <taxon>fabids</taxon>
        <taxon>Fagales</taxon>
        <taxon>Fagaceae</taxon>
        <taxon>Castanea</taxon>
    </lineage>
</organism>
<evidence type="ECO:0000313" key="1">
    <source>
        <dbReference type="EMBL" id="KAF3972181.1"/>
    </source>
</evidence>
<name>A0A8J4RYM8_9ROSI</name>
<accession>A0A8J4RYM8</accession>